<feature type="region of interest" description="Disordered" evidence="1">
    <location>
        <begin position="35"/>
        <end position="61"/>
    </location>
</feature>
<protein>
    <submittedName>
        <fullName evidence="2">Uncharacterized protein</fullName>
    </submittedName>
</protein>
<dbReference type="Proteomes" id="UP000054495">
    <property type="component" value="Unassembled WGS sequence"/>
</dbReference>
<accession>A0A0D6L526</accession>
<organism evidence="2 3">
    <name type="scientific">Ancylostoma ceylanicum</name>
    <dbReference type="NCBI Taxonomy" id="53326"/>
    <lineage>
        <taxon>Eukaryota</taxon>
        <taxon>Metazoa</taxon>
        <taxon>Ecdysozoa</taxon>
        <taxon>Nematoda</taxon>
        <taxon>Chromadorea</taxon>
        <taxon>Rhabditida</taxon>
        <taxon>Rhabditina</taxon>
        <taxon>Rhabditomorpha</taxon>
        <taxon>Strongyloidea</taxon>
        <taxon>Ancylostomatidae</taxon>
        <taxon>Ancylostomatinae</taxon>
        <taxon>Ancylostoma</taxon>
    </lineage>
</organism>
<dbReference type="EMBL" id="KE127522">
    <property type="protein sequence ID" value="EPB65643.1"/>
    <property type="molecule type" value="Genomic_DNA"/>
</dbReference>
<dbReference type="AlphaFoldDB" id="A0A0D6L526"/>
<keyword evidence="3" id="KW-1185">Reference proteome</keyword>
<proteinExistence type="predicted"/>
<reference evidence="2 3" key="1">
    <citation type="submission" date="2013-05" db="EMBL/GenBank/DDBJ databases">
        <title>Draft genome of the parasitic nematode Anyclostoma ceylanicum.</title>
        <authorList>
            <person name="Mitreva M."/>
        </authorList>
    </citation>
    <scope>NUCLEOTIDE SEQUENCE [LARGE SCALE GENOMIC DNA]</scope>
</reference>
<name>A0A0D6L526_9BILA</name>
<sequence length="61" mass="6473">LASPFKADEKPGTGTQTLPINGMFVQISNEVPPKSTGWEEVVPGFPKSPPPPPLAVMTMEP</sequence>
<evidence type="ECO:0000256" key="1">
    <source>
        <dbReference type="SAM" id="MobiDB-lite"/>
    </source>
</evidence>
<evidence type="ECO:0000313" key="2">
    <source>
        <dbReference type="EMBL" id="EPB65643.1"/>
    </source>
</evidence>
<feature type="non-terminal residue" evidence="2">
    <location>
        <position position="1"/>
    </location>
</feature>
<gene>
    <name evidence="2" type="ORF">ANCCEY_15289</name>
</gene>
<evidence type="ECO:0000313" key="3">
    <source>
        <dbReference type="Proteomes" id="UP000054495"/>
    </source>
</evidence>